<feature type="transmembrane region" description="Helical" evidence="1">
    <location>
        <begin position="48"/>
        <end position="69"/>
    </location>
</feature>
<evidence type="ECO:0000256" key="1">
    <source>
        <dbReference type="SAM" id="Phobius"/>
    </source>
</evidence>
<feature type="transmembrane region" description="Helical" evidence="1">
    <location>
        <begin position="9"/>
        <end position="28"/>
    </location>
</feature>
<evidence type="ECO:0000313" key="4">
    <source>
        <dbReference type="Proteomes" id="UP000460298"/>
    </source>
</evidence>
<dbReference type="InterPro" id="IPR025328">
    <property type="entry name" value="DUF4234"/>
</dbReference>
<evidence type="ECO:0000259" key="2">
    <source>
        <dbReference type="Pfam" id="PF14018"/>
    </source>
</evidence>
<accession>A0A833LW28</accession>
<feature type="domain" description="DUF4234" evidence="2">
    <location>
        <begin position="6"/>
        <end position="74"/>
    </location>
</feature>
<evidence type="ECO:0000313" key="3">
    <source>
        <dbReference type="EMBL" id="KAB2930723.1"/>
    </source>
</evidence>
<keyword evidence="1" id="KW-1133">Transmembrane helix</keyword>
<name>A0A833LW28_9LEPT</name>
<dbReference type="AlphaFoldDB" id="A0A833LW28"/>
<dbReference type="EMBL" id="WBUI01000018">
    <property type="protein sequence ID" value="KAB2930723.1"/>
    <property type="molecule type" value="Genomic_DNA"/>
</dbReference>
<keyword evidence="1" id="KW-0812">Transmembrane</keyword>
<proteinExistence type="predicted"/>
<comment type="caution">
    <text evidence="3">The sequence shown here is derived from an EMBL/GenBank/DDBJ whole genome shotgun (WGS) entry which is preliminary data.</text>
</comment>
<reference evidence="3 4" key="1">
    <citation type="submission" date="2019-10" db="EMBL/GenBank/DDBJ databases">
        <title>Extracellular Electron Transfer in a Candidatus Methanoperedens spp. Enrichment Culture.</title>
        <authorList>
            <person name="Berger S."/>
            <person name="Rangel Shaw D."/>
            <person name="Berben T."/>
            <person name="In 'T Zandt M."/>
            <person name="Frank J."/>
            <person name="Reimann J."/>
            <person name="Jetten M.S.M."/>
            <person name="Welte C.U."/>
        </authorList>
    </citation>
    <scope>NUCLEOTIDE SEQUENCE [LARGE SCALE GENOMIC DNA]</scope>
    <source>
        <strain evidence="3">SB12</strain>
    </source>
</reference>
<feature type="transmembrane region" description="Helical" evidence="1">
    <location>
        <begin position="89"/>
        <end position="112"/>
    </location>
</feature>
<gene>
    <name evidence="3" type="ORF">F9K24_15925</name>
</gene>
<keyword evidence="1" id="KW-0472">Membrane</keyword>
<dbReference type="Pfam" id="PF14018">
    <property type="entry name" value="DUF4234"/>
    <property type="match status" value="1"/>
</dbReference>
<organism evidence="3 4">
    <name type="scientific">Leptonema illini</name>
    <dbReference type="NCBI Taxonomy" id="183"/>
    <lineage>
        <taxon>Bacteria</taxon>
        <taxon>Pseudomonadati</taxon>
        <taxon>Spirochaetota</taxon>
        <taxon>Spirochaetia</taxon>
        <taxon>Leptospirales</taxon>
        <taxon>Leptospiraceae</taxon>
        <taxon>Leptonema</taxon>
    </lineage>
</organism>
<dbReference type="Proteomes" id="UP000460298">
    <property type="component" value="Unassembled WGS sequence"/>
</dbReference>
<protein>
    <submittedName>
        <fullName evidence="3">DUF4234 domain-containing protein</fullName>
    </submittedName>
</protein>
<sequence>MRYEERSPVMVLLLTLVTCGLYLVYWYYCFYRDLYSITGRTPTGLPFFVDFIIAIFTAGLWGAYVDYGISRELQRIRQANGIELPDSTVLVLALDIVSIFTAHLLFIVTSAIQQDEWNKMLQARAGQPFERPVTVVATIESSPRRTDDASGGPY</sequence>